<dbReference type="AlphaFoldDB" id="A0A7W3QSD8"/>
<dbReference type="CDD" id="cd00761">
    <property type="entry name" value="Glyco_tranf_GTA_type"/>
    <property type="match status" value="1"/>
</dbReference>
<comment type="caution">
    <text evidence="2">The sequence shown here is derived from an EMBL/GenBank/DDBJ whole genome shotgun (WGS) entry which is preliminary data.</text>
</comment>
<keyword evidence="3" id="KW-1185">Reference proteome</keyword>
<dbReference type="PANTHER" id="PTHR43685">
    <property type="entry name" value="GLYCOSYLTRANSFERASE"/>
    <property type="match status" value="1"/>
</dbReference>
<feature type="domain" description="Glycosyltransferase 2-like" evidence="1">
    <location>
        <begin position="7"/>
        <end position="162"/>
    </location>
</feature>
<organism evidence="2 3">
    <name type="scientific">Actinomadura namibiensis</name>
    <dbReference type="NCBI Taxonomy" id="182080"/>
    <lineage>
        <taxon>Bacteria</taxon>
        <taxon>Bacillati</taxon>
        <taxon>Actinomycetota</taxon>
        <taxon>Actinomycetes</taxon>
        <taxon>Streptosporangiales</taxon>
        <taxon>Thermomonosporaceae</taxon>
        <taxon>Actinomadura</taxon>
    </lineage>
</organism>
<dbReference type="Gene3D" id="3.90.550.10">
    <property type="entry name" value="Spore Coat Polysaccharide Biosynthesis Protein SpsA, Chain A"/>
    <property type="match status" value="1"/>
</dbReference>
<sequence>MPPSVGVVLPTHNRPEMLRRALESVLAQEYDGEVRAVVVFDRAEPDPSLAEVGGGDRVQVIANTRAPGLAGARNSGVLALDTELVAFCDDDDEWLPGKLAAQVSALEAAPDAVLSSTGIVIDFRGQALPRLAGTDRVTYDALIRDRIMSVHSSTYLFRRAALLDIGMVDETIPGSQGEDWDVALRAARRHPVVNVDTPYVRVLWGLTSYYAQAWETKVAALEWFLEHYPEIADEPGAAGRVYGQIAFGCATVGRRRDALRWSARALKANPKERRVPFALAVASGAVSGRRVLLALHTRGRGI</sequence>
<evidence type="ECO:0000259" key="1">
    <source>
        <dbReference type="Pfam" id="PF00535"/>
    </source>
</evidence>
<dbReference type="GO" id="GO:0016740">
    <property type="term" value="F:transferase activity"/>
    <property type="evidence" value="ECO:0007669"/>
    <property type="project" value="UniProtKB-KW"/>
</dbReference>
<evidence type="ECO:0000313" key="3">
    <source>
        <dbReference type="Proteomes" id="UP000572680"/>
    </source>
</evidence>
<gene>
    <name evidence="2" type="ORF">HNR61_009321</name>
</gene>
<dbReference type="InterPro" id="IPR050834">
    <property type="entry name" value="Glycosyltransf_2"/>
</dbReference>
<dbReference type="Proteomes" id="UP000572680">
    <property type="component" value="Unassembled WGS sequence"/>
</dbReference>
<dbReference type="PANTHER" id="PTHR43685:SF2">
    <property type="entry name" value="GLYCOSYLTRANSFERASE 2-LIKE DOMAIN-CONTAINING PROTEIN"/>
    <property type="match status" value="1"/>
</dbReference>
<dbReference type="SUPFAM" id="SSF53448">
    <property type="entry name" value="Nucleotide-diphospho-sugar transferases"/>
    <property type="match status" value="1"/>
</dbReference>
<dbReference type="EMBL" id="JACJIA010000026">
    <property type="protein sequence ID" value="MBA8957626.1"/>
    <property type="molecule type" value="Genomic_DNA"/>
</dbReference>
<protein>
    <submittedName>
        <fullName evidence="2">Glycosyltransferase involved in cell wall biosynthesis</fullName>
    </submittedName>
</protein>
<reference evidence="2 3" key="1">
    <citation type="submission" date="2020-08" db="EMBL/GenBank/DDBJ databases">
        <title>Genomic Encyclopedia of Type Strains, Phase IV (KMG-IV): sequencing the most valuable type-strain genomes for metagenomic binning, comparative biology and taxonomic classification.</title>
        <authorList>
            <person name="Goeker M."/>
        </authorList>
    </citation>
    <scope>NUCLEOTIDE SEQUENCE [LARGE SCALE GENOMIC DNA]</scope>
    <source>
        <strain evidence="2 3">DSM 44197</strain>
    </source>
</reference>
<accession>A0A7W3QSD8</accession>
<keyword evidence="2" id="KW-0808">Transferase</keyword>
<dbReference type="RefSeq" id="WP_182849427.1">
    <property type="nucleotide sequence ID" value="NZ_BAAALP010000067.1"/>
</dbReference>
<dbReference type="InterPro" id="IPR001173">
    <property type="entry name" value="Glyco_trans_2-like"/>
</dbReference>
<proteinExistence type="predicted"/>
<dbReference type="Pfam" id="PF00535">
    <property type="entry name" value="Glycos_transf_2"/>
    <property type="match status" value="1"/>
</dbReference>
<evidence type="ECO:0000313" key="2">
    <source>
        <dbReference type="EMBL" id="MBA8957626.1"/>
    </source>
</evidence>
<dbReference type="InterPro" id="IPR029044">
    <property type="entry name" value="Nucleotide-diphossugar_trans"/>
</dbReference>
<name>A0A7W3QSD8_ACTNM</name>